<protein>
    <submittedName>
        <fullName evidence="1">Uncharacterized protein</fullName>
    </submittedName>
</protein>
<proteinExistence type="predicted"/>
<gene>
    <name evidence="1" type="ORF">CAL65_13085</name>
</gene>
<dbReference type="OrthoDB" id="9150252at2"/>
<name>A0A3E0WTX4_9GAMM</name>
<dbReference type="AlphaFoldDB" id="A0A3E0WTX4"/>
<dbReference type="RefSeq" id="WP_116303125.1">
    <property type="nucleotide sequence ID" value="NZ_NFZV01000017.1"/>
</dbReference>
<keyword evidence="2" id="KW-1185">Reference proteome</keyword>
<comment type="caution">
    <text evidence="1">The sequence shown here is derived from an EMBL/GenBank/DDBJ whole genome shotgun (WGS) entry which is preliminary data.</text>
</comment>
<dbReference type="EMBL" id="NFZW01000012">
    <property type="protein sequence ID" value="RFA35407.1"/>
    <property type="molecule type" value="Genomic_DNA"/>
</dbReference>
<accession>A0A3E0WTX4</accession>
<reference evidence="2" key="1">
    <citation type="submission" date="2017-05" db="EMBL/GenBank/DDBJ databases">
        <authorList>
            <person name="Sharma S."/>
            <person name="Sidhu C."/>
            <person name="Pinnaka A.K."/>
        </authorList>
    </citation>
    <scope>NUCLEOTIDE SEQUENCE [LARGE SCALE GENOMIC DNA]</scope>
    <source>
        <strain evidence="2">AK93</strain>
    </source>
</reference>
<evidence type="ECO:0000313" key="2">
    <source>
        <dbReference type="Proteomes" id="UP000256763"/>
    </source>
</evidence>
<evidence type="ECO:0000313" key="1">
    <source>
        <dbReference type="EMBL" id="RFA35407.1"/>
    </source>
</evidence>
<organism evidence="1 2">
    <name type="scientific">Alkalilimnicola ehrlichii</name>
    <dbReference type="NCBI Taxonomy" id="351052"/>
    <lineage>
        <taxon>Bacteria</taxon>
        <taxon>Pseudomonadati</taxon>
        <taxon>Pseudomonadota</taxon>
        <taxon>Gammaproteobacteria</taxon>
        <taxon>Chromatiales</taxon>
        <taxon>Ectothiorhodospiraceae</taxon>
        <taxon>Alkalilimnicola</taxon>
    </lineage>
</organism>
<sequence length="208" mass="24046">MAGDSREIRTHAKQYFASHRFGPDEQTRICLFLQGVKGINATILAKVEFQPFEWLPYKFLHNQCFKEVELSTLLGKSTVWSTNPFVYLDATNLNLSLWQETDAGSYLQGFLQLDRSFYEYLALSQAFMADIRFLPLLPVDMPLDTPFLQTLKEVEEENGRQMQTQMRLLKDLDVGLEQAEKEQIIEKQHKAVNGLFERLLSEITAMEA</sequence>
<dbReference type="Proteomes" id="UP000256763">
    <property type="component" value="Unassembled WGS sequence"/>
</dbReference>